<feature type="transmembrane region" description="Helical" evidence="1">
    <location>
        <begin position="187"/>
        <end position="207"/>
    </location>
</feature>
<gene>
    <name evidence="3" type="ORF">ACFO0N_06245</name>
</gene>
<name>A0ABD5PA32_9EURY</name>
<dbReference type="InterPro" id="IPR032816">
    <property type="entry name" value="VTT_dom"/>
</dbReference>
<reference evidence="3 4" key="1">
    <citation type="journal article" date="2019" name="Int. J. Syst. Evol. Microbiol.">
        <title>The Global Catalogue of Microorganisms (GCM) 10K type strain sequencing project: providing services to taxonomists for standard genome sequencing and annotation.</title>
        <authorList>
            <consortium name="The Broad Institute Genomics Platform"/>
            <consortium name="The Broad Institute Genome Sequencing Center for Infectious Disease"/>
            <person name="Wu L."/>
            <person name="Ma J."/>
        </authorList>
    </citation>
    <scope>NUCLEOTIDE SEQUENCE [LARGE SCALE GENOMIC DNA]</scope>
    <source>
        <strain evidence="3 4">CGMCC 1.12553</strain>
    </source>
</reference>
<comment type="caution">
    <text evidence="3">The sequence shown here is derived from an EMBL/GenBank/DDBJ whole genome shotgun (WGS) entry which is preliminary data.</text>
</comment>
<keyword evidence="1" id="KW-0472">Membrane</keyword>
<evidence type="ECO:0000256" key="1">
    <source>
        <dbReference type="SAM" id="Phobius"/>
    </source>
</evidence>
<protein>
    <submittedName>
        <fullName evidence="3">VTT domain-containing protein</fullName>
    </submittedName>
</protein>
<feature type="transmembrane region" description="Helical" evidence="1">
    <location>
        <begin position="160"/>
        <end position="180"/>
    </location>
</feature>
<feature type="transmembrane region" description="Helical" evidence="1">
    <location>
        <begin position="69"/>
        <end position="89"/>
    </location>
</feature>
<evidence type="ECO:0000313" key="3">
    <source>
        <dbReference type="EMBL" id="MFC4357550.1"/>
    </source>
</evidence>
<accession>A0ABD5PA32</accession>
<dbReference type="Pfam" id="PF09335">
    <property type="entry name" value="VTT_dom"/>
    <property type="match status" value="1"/>
</dbReference>
<keyword evidence="4" id="KW-1185">Reference proteome</keyword>
<dbReference type="RefSeq" id="WP_267622144.1">
    <property type="nucleotide sequence ID" value="NZ_JAODIW010000006.1"/>
</dbReference>
<feature type="transmembrane region" description="Helical" evidence="1">
    <location>
        <begin position="39"/>
        <end position="57"/>
    </location>
</feature>
<feature type="domain" description="VTT" evidence="2">
    <location>
        <begin position="59"/>
        <end position="169"/>
    </location>
</feature>
<keyword evidence="1" id="KW-1133">Transmembrane helix</keyword>
<evidence type="ECO:0000313" key="4">
    <source>
        <dbReference type="Proteomes" id="UP001595921"/>
    </source>
</evidence>
<dbReference type="EMBL" id="JBHSDS010000003">
    <property type="protein sequence ID" value="MFC4357550.1"/>
    <property type="molecule type" value="Genomic_DNA"/>
</dbReference>
<proteinExistence type="predicted"/>
<organism evidence="3 4">
    <name type="scientific">Halobium salinum</name>
    <dbReference type="NCBI Taxonomy" id="1364940"/>
    <lineage>
        <taxon>Archaea</taxon>
        <taxon>Methanobacteriati</taxon>
        <taxon>Methanobacteriota</taxon>
        <taxon>Stenosarchaea group</taxon>
        <taxon>Halobacteria</taxon>
        <taxon>Halobacteriales</taxon>
        <taxon>Haloferacaceae</taxon>
        <taxon>Halobium</taxon>
    </lineage>
</organism>
<keyword evidence="1" id="KW-0812">Transmembrane</keyword>
<evidence type="ECO:0000259" key="2">
    <source>
        <dbReference type="Pfam" id="PF09335"/>
    </source>
</evidence>
<sequence length="211" mass="21227">MNRRTRLAAGVATLALVALLAWLVSPAVALSGLRWLAGRPALFGLVLLVLAVVRPFLAWPTTLLAVAAGYGYGLAGFPVALGLMTITAVPPYGFGRRARGQGGRVSATAERFVAETGGVRSVAATRLLPAPSDVVSVAAGVAGVRLRALLVGTALGEVPWAALGTLAGATVGTLTAGTLARVADPRVVVGAATLGALALAGPVYRMVRATE</sequence>
<dbReference type="AlphaFoldDB" id="A0ABD5PA32"/>
<dbReference type="Proteomes" id="UP001595921">
    <property type="component" value="Unassembled WGS sequence"/>
</dbReference>